<proteinExistence type="inferred from homology"/>
<keyword evidence="4 6" id="KW-0067">ATP-binding</keyword>
<sequence>MTPADTGIVAHGVRRTFGDVVAVDSIDLEAPPGQVTALVGPNGSGKTTLLLTLAALLVPDSGTVSVAGFDPTVDPRAVRARTGWMPDVFGTWDALTCAEVLHTVSDAYRVPRPEQVERVRDLLELVHLVEFADRPTTVLSRGQKQRLGLARALVHDPSVLLLDEPASGLDPRSRIELRSIVRALAAQGRAVLVSSHVLAELDEMVDRAVVVAQGRTVAVETLTGPEAVADRRPRPWLVRSLDDARLLETLDRRRVPHGTPERDGVQVELAGDHDAAELLATLVRDGVPVVSLHPAAGVLEQVYLELTEDRR</sequence>
<dbReference type="InterPro" id="IPR027417">
    <property type="entry name" value="P-loop_NTPase"/>
</dbReference>
<protein>
    <submittedName>
        <fullName evidence="6">ABC transporter ATP-binding protein</fullName>
    </submittedName>
</protein>
<reference evidence="6 7" key="1">
    <citation type="submission" date="2024-10" db="EMBL/GenBank/DDBJ databases">
        <title>The Natural Products Discovery Center: Release of the First 8490 Sequenced Strains for Exploring Actinobacteria Biosynthetic Diversity.</title>
        <authorList>
            <person name="Kalkreuter E."/>
            <person name="Kautsar S.A."/>
            <person name="Yang D."/>
            <person name="Bader C.D."/>
            <person name="Teijaro C.N."/>
            <person name="Fluegel L."/>
            <person name="Davis C.M."/>
            <person name="Simpson J.R."/>
            <person name="Lauterbach L."/>
            <person name="Steele A.D."/>
            <person name="Gui C."/>
            <person name="Meng S."/>
            <person name="Li G."/>
            <person name="Viehrig K."/>
            <person name="Ye F."/>
            <person name="Su P."/>
            <person name="Kiefer A.F."/>
            <person name="Nichols A."/>
            <person name="Cepeda A.J."/>
            <person name="Yan W."/>
            <person name="Fan B."/>
            <person name="Jiang Y."/>
            <person name="Adhikari A."/>
            <person name="Zheng C.-J."/>
            <person name="Schuster L."/>
            <person name="Cowan T.M."/>
            <person name="Smanski M.J."/>
            <person name="Chevrette M.G."/>
            <person name="De Carvalho L.P.S."/>
            <person name="Shen B."/>
        </authorList>
    </citation>
    <scope>NUCLEOTIDE SEQUENCE [LARGE SCALE GENOMIC DNA]</scope>
    <source>
        <strain evidence="6 7">NPDC049639</strain>
    </source>
</reference>
<dbReference type="PANTHER" id="PTHR43335:SF3">
    <property type="entry name" value="ABC TRANSPORTER"/>
    <property type="match status" value="1"/>
</dbReference>
<evidence type="ECO:0000313" key="7">
    <source>
        <dbReference type="Proteomes" id="UP001612915"/>
    </source>
</evidence>
<dbReference type="SUPFAM" id="SSF52540">
    <property type="entry name" value="P-loop containing nucleoside triphosphate hydrolases"/>
    <property type="match status" value="1"/>
</dbReference>
<dbReference type="Proteomes" id="UP001612915">
    <property type="component" value="Unassembled WGS sequence"/>
</dbReference>
<dbReference type="GO" id="GO:0005524">
    <property type="term" value="F:ATP binding"/>
    <property type="evidence" value="ECO:0007669"/>
    <property type="project" value="UniProtKB-KW"/>
</dbReference>
<organism evidence="6 7">
    <name type="scientific">Spongisporangium articulatum</name>
    <dbReference type="NCBI Taxonomy" id="3362603"/>
    <lineage>
        <taxon>Bacteria</taxon>
        <taxon>Bacillati</taxon>
        <taxon>Actinomycetota</taxon>
        <taxon>Actinomycetes</taxon>
        <taxon>Kineosporiales</taxon>
        <taxon>Kineosporiaceae</taxon>
        <taxon>Spongisporangium</taxon>
    </lineage>
</organism>
<dbReference type="EMBL" id="JBITLV010000001">
    <property type="protein sequence ID" value="MFI7586237.1"/>
    <property type="molecule type" value="Genomic_DNA"/>
</dbReference>
<gene>
    <name evidence="6" type="ORF">ACIB24_04110</name>
</gene>
<feature type="domain" description="ABC transporter" evidence="5">
    <location>
        <begin position="8"/>
        <end position="238"/>
    </location>
</feature>
<dbReference type="CDD" id="cd03230">
    <property type="entry name" value="ABC_DR_subfamily_A"/>
    <property type="match status" value="1"/>
</dbReference>
<evidence type="ECO:0000256" key="2">
    <source>
        <dbReference type="ARBA" id="ARBA00022448"/>
    </source>
</evidence>
<dbReference type="InterPro" id="IPR003593">
    <property type="entry name" value="AAA+_ATPase"/>
</dbReference>
<dbReference type="PROSITE" id="PS50893">
    <property type="entry name" value="ABC_TRANSPORTER_2"/>
    <property type="match status" value="1"/>
</dbReference>
<dbReference type="PANTHER" id="PTHR43335">
    <property type="entry name" value="ABC TRANSPORTER, ATP-BINDING PROTEIN"/>
    <property type="match status" value="1"/>
</dbReference>
<name>A0ABW8AJP8_9ACTN</name>
<dbReference type="Pfam" id="PF00005">
    <property type="entry name" value="ABC_tran"/>
    <property type="match status" value="1"/>
</dbReference>
<keyword evidence="2" id="KW-0813">Transport</keyword>
<dbReference type="Gene3D" id="3.40.50.300">
    <property type="entry name" value="P-loop containing nucleotide triphosphate hydrolases"/>
    <property type="match status" value="1"/>
</dbReference>
<evidence type="ECO:0000256" key="4">
    <source>
        <dbReference type="ARBA" id="ARBA00022840"/>
    </source>
</evidence>
<evidence type="ECO:0000256" key="1">
    <source>
        <dbReference type="ARBA" id="ARBA00005417"/>
    </source>
</evidence>
<dbReference type="InterPro" id="IPR003439">
    <property type="entry name" value="ABC_transporter-like_ATP-bd"/>
</dbReference>
<dbReference type="RefSeq" id="WP_398275532.1">
    <property type="nucleotide sequence ID" value="NZ_JBITLV010000001.1"/>
</dbReference>
<evidence type="ECO:0000256" key="3">
    <source>
        <dbReference type="ARBA" id="ARBA00022741"/>
    </source>
</evidence>
<comment type="similarity">
    <text evidence="1">Belongs to the ABC transporter superfamily.</text>
</comment>
<evidence type="ECO:0000259" key="5">
    <source>
        <dbReference type="PROSITE" id="PS50893"/>
    </source>
</evidence>
<comment type="caution">
    <text evidence="6">The sequence shown here is derived from an EMBL/GenBank/DDBJ whole genome shotgun (WGS) entry which is preliminary data.</text>
</comment>
<evidence type="ECO:0000313" key="6">
    <source>
        <dbReference type="EMBL" id="MFI7586237.1"/>
    </source>
</evidence>
<keyword evidence="7" id="KW-1185">Reference proteome</keyword>
<accession>A0ABW8AJP8</accession>
<dbReference type="SMART" id="SM00382">
    <property type="entry name" value="AAA"/>
    <property type="match status" value="1"/>
</dbReference>
<keyword evidence="3" id="KW-0547">Nucleotide-binding</keyword>